<dbReference type="CDD" id="cd16913">
    <property type="entry name" value="YkuD_like"/>
    <property type="match status" value="1"/>
</dbReference>
<accession>A0ABX9JX12</accession>
<evidence type="ECO:0000256" key="5">
    <source>
        <dbReference type="ARBA" id="ARBA00022984"/>
    </source>
</evidence>
<dbReference type="SUPFAM" id="SSF47090">
    <property type="entry name" value="PGBD-like"/>
    <property type="match status" value="1"/>
</dbReference>
<dbReference type="PROSITE" id="PS52029">
    <property type="entry name" value="LD_TPASE"/>
    <property type="match status" value="1"/>
</dbReference>
<dbReference type="Pfam" id="PF20142">
    <property type="entry name" value="Scaffold"/>
    <property type="match status" value="1"/>
</dbReference>
<dbReference type="InterPro" id="IPR036366">
    <property type="entry name" value="PGBDSf"/>
</dbReference>
<dbReference type="RefSeq" id="WP_053066538.1">
    <property type="nucleotide sequence ID" value="NZ_CP011509.1"/>
</dbReference>
<evidence type="ECO:0000313" key="11">
    <source>
        <dbReference type="Proteomes" id="UP000256345"/>
    </source>
</evidence>
<comment type="caution">
    <text evidence="10">The sequence shown here is derived from an EMBL/GenBank/DDBJ whole genome shotgun (WGS) entry which is preliminary data.</text>
</comment>
<keyword evidence="6 7" id="KW-0961">Cell wall biogenesis/degradation</keyword>
<dbReference type="InterPro" id="IPR036365">
    <property type="entry name" value="PGBD-like_sf"/>
</dbReference>
<dbReference type="Pfam" id="PF01471">
    <property type="entry name" value="PG_binding_1"/>
    <property type="match status" value="1"/>
</dbReference>
<evidence type="ECO:0000256" key="1">
    <source>
        <dbReference type="ARBA" id="ARBA00004752"/>
    </source>
</evidence>
<evidence type="ECO:0000256" key="3">
    <source>
        <dbReference type="ARBA" id="ARBA00022679"/>
    </source>
</evidence>
<comment type="similarity">
    <text evidence="2">Belongs to the YkuD family.</text>
</comment>
<sequence>MRLWPALLCCLLLGMPVLAAEGTPTPVPLESAVRARLAREPRDTSKALFLFYETRGFQPAWFSYDGAVRPQAGEYLAALCEAETEGLWPERYRRAELEAALHRLTLDGEPGEAWVEVELGLTSSFLSYASHLLSGQVSSRGPGWSTKPPGAVVLAAVLEGALASGDLAVTLRGLSPSHEGFVRLREALARYRAIAAAGGWPLVPEGKPLERGMREPRVAVLRERLRSTGDLPPAAEERLLYPGAPGVGVAVLVGELVRAAMEEPAPESPKKPVPEDLYDAELEEGVKAFQRRHGLAADGKVGRETLKALRVPVEERIAQLLVNLERWRWAPRELGTRHVLVNLPAFELEAVEQGQPVLRMPVIIGQQEWSTPVLQDEVEYLVLHPTWYVPSKITAEEVLPKLREDPGAAARMGLTTYDRATGQPVDPGTVDWSGVAAESLPYRFAQDPGADNPLGRVKFMFPNRFSIYLHDTPNPKLFTEAQRAFSHGCIRVSEPAKLADFLLRGHEGWTEESLAAAMQETGGKQRRVELPAPVPVYLLYWTSFVGADGRVQFRPDVYRQDAAVRRALAVKPVPAAGESPAACGGARG</sequence>
<keyword evidence="3" id="KW-0808">Transferase</keyword>
<feature type="signal peptide" evidence="8">
    <location>
        <begin position="1"/>
        <end position="19"/>
    </location>
</feature>
<dbReference type="InterPro" id="IPR045380">
    <property type="entry name" value="LD_TPept_scaffold_dom"/>
</dbReference>
<keyword evidence="8" id="KW-0732">Signal</keyword>
<evidence type="ECO:0000256" key="4">
    <source>
        <dbReference type="ARBA" id="ARBA00022960"/>
    </source>
</evidence>
<dbReference type="Gene3D" id="1.10.101.10">
    <property type="entry name" value="PGBD-like superfamily/PGBD"/>
    <property type="match status" value="1"/>
</dbReference>
<evidence type="ECO:0000313" key="10">
    <source>
        <dbReference type="EMBL" id="REG28768.1"/>
    </source>
</evidence>
<keyword evidence="5 7" id="KW-0573">Peptidoglycan synthesis</keyword>
<dbReference type="InterPro" id="IPR052905">
    <property type="entry name" value="LD-transpeptidase_YkuD-like"/>
</dbReference>
<evidence type="ECO:0000256" key="2">
    <source>
        <dbReference type="ARBA" id="ARBA00005992"/>
    </source>
</evidence>
<name>A0ABX9JX12_9BACT</name>
<evidence type="ECO:0000256" key="8">
    <source>
        <dbReference type="SAM" id="SignalP"/>
    </source>
</evidence>
<evidence type="ECO:0000259" key="9">
    <source>
        <dbReference type="PROSITE" id="PS52029"/>
    </source>
</evidence>
<dbReference type="SUPFAM" id="SSF141523">
    <property type="entry name" value="L,D-transpeptidase catalytic domain-like"/>
    <property type="match status" value="1"/>
</dbReference>
<organism evidence="10 11">
    <name type="scientific">Archangium gephyra</name>
    <dbReference type="NCBI Taxonomy" id="48"/>
    <lineage>
        <taxon>Bacteria</taxon>
        <taxon>Pseudomonadati</taxon>
        <taxon>Myxococcota</taxon>
        <taxon>Myxococcia</taxon>
        <taxon>Myxococcales</taxon>
        <taxon>Cystobacterineae</taxon>
        <taxon>Archangiaceae</taxon>
        <taxon>Archangium</taxon>
    </lineage>
</organism>
<feature type="domain" description="L,D-TPase catalytic" evidence="9">
    <location>
        <begin position="337"/>
        <end position="514"/>
    </location>
</feature>
<keyword evidence="11" id="KW-1185">Reference proteome</keyword>
<dbReference type="InterPro" id="IPR005490">
    <property type="entry name" value="LD_TPept_cat_dom"/>
</dbReference>
<gene>
    <name evidence="10" type="ORF">ATI61_108310</name>
</gene>
<evidence type="ECO:0000256" key="6">
    <source>
        <dbReference type="ARBA" id="ARBA00023316"/>
    </source>
</evidence>
<comment type="pathway">
    <text evidence="1 7">Cell wall biogenesis; peptidoglycan biosynthesis.</text>
</comment>
<protein>
    <submittedName>
        <fullName evidence="10">Murein L,D-transpeptidase YcbB/YkuD</fullName>
    </submittedName>
</protein>
<proteinExistence type="inferred from homology"/>
<feature type="chain" id="PRO_5047388792" evidence="8">
    <location>
        <begin position="20"/>
        <end position="588"/>
    </location>
</feature>
<keyword evidence="4 7" id="KW-0133">Cell shape</keyword>
<dbReference type="EMBL" id="QUMU01000008">
    <property type="protein sequence ID" value="REG28768.1"/>
    <property type="molecule type" value="Genomic_DNA"/>
</dbReference>
<evidence type="ECO:0000256" key="7">
    <source>
        <dbReference type="PROSITE-ProRule" id="PRU01373"/>
    </source>
</evidence>
<dbReference type="Pfam" id="PF03734">
    <property type="entry name" value="YkuD"/>
    <property type="match status" value="1"/>
</dbReference>
<dbReference type="PANTHER" id="PTHR41533:SF2">
    <property type="entry name" value="BLR7131 PROTEIN"/>
    <property type="match status" value="1"/>
</dbReference>
<dbReference type="InterPro" id="IPR038063">
    <property type="entry name" value="Transpep_catalytic_dom"/>
</dbReference>
<dbReference type="Proteomes" id="UP000256345">
    <property type="component" value="Unassembled WGS sequence"/>
</dbReference>
<dbReference type="InterPro" id="IPR002477">
    <property type="entry name" value="Peptidoglycan-bd-like"/>
</dbReference>
<feature type="active site" description="Nucleophile" evidence="7">
    <location>
        <position position="489"/>
    </location>
</feature>
<reference evidence="10 11" key="1">
    <citation type="submission" date="2018-08" db="EMBL/GenBank/DDBJ databases">
        <title>Genomic Encyclopedia of Archaeal and Bacterial Type Strains, Phase II (KMG-II): from individual species to whole genera.</title>
        <authorList>
            <person name="Goeker M."/>
        </authorList>
    </citation>
    <scope>NUCLEOTIDE SEQUENCE [LARGE SCALE GENOMIC DNA]</scope>
    <source>
        <strain evidence="10 11">DSM 2261</strain>
    </source>
</reference>
<feature type="active site" description="Proton donor/acceptor" evidence="7">
    <location>
        <position position="470"/>
    </location>
</feature>
<dbReference type="PANTHER" id="PTHR41533">
    <property type="entry name" value="L,D-TRANSPEPTIDASE HI_1667-RELATED"/>
    <property type="match status" value="1"/>
</dbReference>
<dbReference type="Gene3D" id="2.40.440.10">
    <property type="entry name" value="L,D-transpeptidase catalytic domain-like"/>
    <property type="match status" value="1"/>
</dbReference>